<dbReference type="AlphaFoldDB" id="A0A493TYV2"/>
<comment type="subunit">
    <text evidence="6">Undergoes concentration-dependent homodimerization, which is required for growth inhibititory activity and enhances interaction with PCNA. Interacts with GADD45GIP1. Interacts with PCNA.</text>
</comment>
<evidence type="ECO:0000256" key="2">
    <source>
        <dbReference type="ARBA" id="ARBA00022473"/>
    </source>
</evidence>
<dbReference type="GO" id="GO:0030154">
    <property type="term" value="P:cell differentiation"/>
    <property type="evidence" value="ECO:0007669"/>
    <property type="project" value="UniProtKB-KW"/>
</dbReference>
<dbReference type="GO" id="GO:0005737">
    <property type="term" value="C:cytoplasm"/>
    <property type="evidence" value="ECO:0007669"/>
    <property type="project" value="Ensembl"/>
</dbReference>
<dbReference type="GO" id="GO:0046330">
    <property type="term" value="P:positive regulation of JNK cascade"/>
    <property type="evidence" value="ECO:0007669"/>
    <property type="project" value="Ensembl"/>
</dbReference>
<name>A0A493TYV2_ANAPP</name>
<dbReference type="InterPro" id="IPR029064">
    <property type="entry name" value="Ribosomal_eL30-like_sf"/>
</dbReference>
<reference evidence="10 11" key="1">
    <citation type="submission" date="2017-10" db="EMBL/GenBank/DDBJ databases">
        <title>A new Pekin duck reference genome.</title>
        <authorList>
            <person name="Hou Z.-C."/>
            <person name="Zhou Z.-K."/>
            <person name="Zhu F."/>
            <person name="Hou S.-S."/>
        </authorList>
    </citation>
    <scope>NUCLEOTIDE SEQUENCE [LARGE SCALE GENOMIC DNA]</scope>
</reference>
<evidence type="ECO:0000256" key="1">
    <source>
        <dbReference type="ARBA" id="ARBA00007361"/>
    </source>
</evidence>
<sequence length="238" mass="25566">MTKAPSPFPAAGQWERGTRRQLPAPRRRGAINRGGRRAGGAEPLGSAGGEERSGAQHSEARCRLGAIGAAAACPYPPAAMTLEETHGQEPVPAGSDWMQGAGKALHELLVSAQRRGCLTAGVYESAKLMNVDPDNVAFCVLAADEEDEGDIALQIHFTLIQAFCCENDIDIVRVNDVTKLAAVVGPSEEDGEPRDLHCILITNPNEDGWKDPALEKLNFFCEESRNVNDWVPTITLPE</sequence>
<dbReference type="Pfam" id="PF01248">
    <property type="entry name" value="Ribosomal_L7Ae"/>
    <property type="match status" value="1"/>
</dbReference>
<proteinExistence type="inferred from homology"/>
<dbReference type="GO" id="GO:0051726">
    <property type="term" value="P:regulation of cell cycle"/>
    <property type="evidence" value="ECO:0007669"/>
    <property type="project" value="InterPro"/>
</dbReference>
<dbReference type="PANTHER" id="PTHR10411">
    <property type="entry name" value="GROWTH ARREST AND DNA DAMAGE-INDUCIBLE PROTEIN GADD45"/>
    <property type="match status" value="1"/>
</dbReference>
<evidence type="ECO:0000313" key="11">
    <source>
        <dbReference type="Proteomes" id="UP000016666"/>
    </source>
</evidence>
<protein>
    <recommendedName>
        <fullName evidence="7">Growth arrest and DNA damage-inducible protein GADD45 gamma</fullName>
    </recommendedName>
</protein>
<keyword evidence="4" id="KW-0221">Differentiation</keyword>
<evidence type="ECO:0000256" key="8">
    <source>
        <dbReference type="SAM" id="MobiDB-lite"/>
    </source>
</evidence>
<comment type="similarity">
    <text evidence="1">Belongs to the GADD45 family.</text>
</comment>
<evidence type="ECO:0000313" key="10">
    <source>
        <dbReference type="Ensembl" id="ENSAPLP00000030974.1"/>
    </source>
</evidence>
<evidence type="ECO:0000259" key="9">
    <source>
        <dbReference type="Pfam" id="PF01248"/>
    </source>
</evidence>
<evidence type="ECO:0000256" key="5">
    <source>
        <dbReference type="ARBA" id="ARBA00055285"/>
    </source>
</evidence>
<dbReference type="Proteomes" id="UP000016666">
    <property type="component" value="Chromosome Z"/>
</dbReference>
<feature type="domain" description="Ribosomal protein eL8/eL30/eS12/Gadd45" evidence="9">
    <location>
        <begin position="104"/>
        <end position="185"/>
    </location>
</feature>
<dbReference type="GO" id="GO:0005634">
    <property type="term" value="C:nucleus"/>
    <property type="evidence" value="ECO:0007669"/>
    <property type="project" value="Ensembl"/>
</dbReference>
<dbReference type="GeneTree" id="ENSGT00950000182964"/>
<feature type="compositionally biased region" description="Basic residues" evidence="8">
    <location>
        <begin position="25"/>
        <end position="36"/>
    </location>
</feature>
<dbReference type="GO" id="GO:0043065">
    <property type="term" value="P:positive regulation of apoptotic process"/>
    <property type="evidence" value="ECO:0007669"/>
    <property type="project" value="Ensembl"/>
</dbReference>
<dbReference type="OMA" id="SRSAYDW"/>
<evidence type="ECO:0000256" key="3">
    <source>
        <dbReference type="ARBA" id="ARBA00022703"/>
    </source>
</evidence>
<evidence type="ECO:0000256" key="7">
    <source>
        <dbReference type="ARBA" id="ARBA00073052"/>
    </source>
</evidence>
<keyword evidence="11" id="KW-1185">Reference proteome</keyword>
<organism evidence="10 11">
    <name type="scientific">Anas platyrhynchos platyrhynchos</name>
    <name type="common">Northern mallard</name>
    <dbReference type="NCBI Taxonomy" id="8840"/>
    <lineage>
        <taxon>Eukaryota</taxon>
        <taxon>Metazoa</taxon>
        <taxon>Chordata</taxon>
        <taxon>Craniata</taxon>
        <taxon>Vertebrata</taxon>
        <taxon>Euteleostomi</taxon>
        <taxon>Archelosauria</taxon>
        <taxon>Archosauria</taxon>
        <taxon>Dinosauria</taxon>
        <taxon>Saurischia</taxon>
        <taxon>Theropoda</taxon>
        <taxon>Coelurosauria</taxon>
        <taxon>Aves</taxon>
        <taxon>Neognathae</taxon>
        <taxon>Galloanserae</taxon>
        <taxon>Anseriformes</taxon>
        <taxon>Anatidae</taxon>
        <taxon>Anatinae</taxon>
        <taxon>Anas</taxon>
    </lineage>
</organism>
<evidence type="ECO:0000256" key="4">
    <source>
        <dbReference type="ARBA" id="ARBA00022782"/>
    </source>
</evidence>
<dbReference type="InterPro" id="IPR024824">
    <property type="entry name" value="GADD45"/>
</dbReference>
<reference evidence="10" key="3">
    <citation type="submission" date="2025-09" db="UniProtKB">
        <authorList>
            <consortium name="Ensembl"/>
        </authorList>
    </citation>
    <scope>IDENTIFICATION</scope>
</reference>
<dbReference type="STRING" id="8840.ENSAPLP00000030974"/>
<dbReference type="Gene3D" id="3.30.1330.30">
    <property type="match status" value="1"/>
</dbReference>
<gene>
    <name evidence="10" type="primary">GADD45G</name>
</gene>
<keyword evidence="3" id="KW-0053">Apoptosis</keyword>
<dbReference type="PANTHER" id="PTHR10411:SF4">
    <property type="entry name" value="GROWTH ARREST AND DNA DAMAGE-INDUCIBLE PROTEIN GADD45 GAMMA"/>
    <property type="match status" value="1"/>
</dbReference>
<feature type="region of interest" description="Disordered" evidence="8">
    <location>
        <begin position="1"/>
        <end position="57"/>
    </location>
</feature>
<dbReference type="FunFam" id="3.30.1330.30:FF:000018">
    <property type="entry name" value="growth arrest and DNA damage-inducible protein GADD45 gamma"/>
    <property type="match status" value="1"/>
</dbReference>
<dbReference type="InterPro" id="IPR004038">
    <property type="entry name" value="Ribosomal_eL8/eL30/eS12/Gad45"/>
</dbReference>
<accession>A0A493TYV2</accession>
<dbReference type="Ensembl" id="ENSAPLT00000026955.1">
    <property type="protein sequence ID" value="ENSAPLP00000030974.1"/>
    <property type="gene ID" value="ENSAPLG00000024935.1"/>
</dbReference>
<dbReference type="SUPFAM" id="SSF55315">
    <property type="entry name" value="L30e-like"/>
    <property type="match status" value="1"/>
</dbReference>
<comment type="function">
    <text evidence="5">Involved in the regulation of growth and apoptosis. Mediates activation of stress-responsive MTK1/MEKK4 MAPKKK.</text>
</comment>
<dbReference type="GO" id="GO:1900745">
    <property type="term" value="P:positive regulation of p38MAPK cascade"/>
    <property type="evidence" value="ECO:0007669"/>
    <property type="project" value="Ensembl"/>
</dbReference>
<evidence type="ECO:0000256" key="6">
    <source>
        <dbReference type="ARBA" id="ARBA00065160"/>
    </source>
</evidence>
<reference evidence="10" key="2">
    <citation type="submission" date="2025-08" db="UniProtKB">
        <authorList>
            <consortium name="Ensembl"/>
        </authorList>
    </citation>
    <scope>IDENTIFICATION</scope>
</reference>
<keyword evidence="2" id="KW-0217">Developmental protein</keyword>
<dbReference type="GO" id="GO:0006915">
    <property type="term" value="P:apoptotic process"/>
    <property type="evidence" value="ECO:0007669"/>
    <property type="project" value="UniProtKB-KW"/>
</dbReference>